<dbReference type="Gramene" id="Os08t0270500-01">
    <property type="protein sequence ID" value="Os08t0270500-01"/>
    <property type="gene ID" value="Os08g0270500"/>
</dbReference>
<dbReference type="Proteomes" id="UP000000763">
    <property type="component" value="Chromosome 8"/>
</dbReference>
<dbReference type="SMR" id="A0A0P0XEN3"/>
<sequence length="40" mass="4547">KGKAELEEHRRCAHLISQEGYAAEFSIEVIEVQGRMRFAG</sequence>
<gene>
    <name evidence="1" type="ordered locus">Os08g0270500</name>
</gene>
<reference evidence="2" key="2">
    <citation type="journal article" date="2008" name="Nucleic Acids Res.">
        <title>The rice annotation project database (RAP-DB): 2008 update.</title>
        <authorList>
            <consortium name="The rice annotation project (RAP)"/>
        </authorList>
    </citation>
    <scope>GENOME REANNOTATION</scope>
    <source>
        <strain evidence="2">cv. Nipponbare</strain>
    </source>
</reference>
<dbReference type="AlphaFoldDB" id="A0A0P0XEN3"/>
<protein>
    <submittedName>
        <fullName evidence="1">Os08g0270500 protein</fullName>
    </submittedName>
</protein>
<reference evidence="1 2" key="1">
    <citation type="journal article" date="2005" name="Nature">
        <title>The map-based sequence of the rice genome.</title>
        <authorList>
            <consortium name="International rice genome sequencing project (IRGSP)"/>
            <person name="Matsumoto T."/>
            <person name="Wu J."/>
            <person name="Kanamori H."/>
            <person name="Katayose Y."/>
            <person name="Fujisawa M."/>
            <person name="Namiki N."/>
            <person name="Mizuno H."/>
            <person name="Yamamoto K."/>
            <person name="Antonio B.A."/>
            <person name="Baba T."/>
            <person name="Sakata K."/>
            <person name="Nagamura Y."/>
            <person name="Aoki H."/>
            <person name="Arikawa K."/>
            <person name="Arita K."/>
            <person name="Bito T."/>
            <person name="Chiden Y."/>
            <person name="Fujitsuka N."/>
            <person name="Fukunaka R."/>
            <person name="Hamada M."/>
            <person name="Harada C."/>
            <person name="Hayashi A."/>
            <person name="Hijishita S."/>
            <person name="Honda M."/>
            <person name="Hosokawa S."/>
            <person name="Ichikawa Y."/>
            <person name="Idonuma A."/>
            <person name="Iijima M."/>
            <person name="Ikeda M."/>
            <person name="Ikeno M."/>
            <person name="Ito K."/>
            <person name="Ito S."/>
            <person name="Ito T."/>
            <person name="Ito Y."/>
            <person name="Ito Y."/>
            <person name="Iwabuchi A."/>
            <person name="Kamiya K."/>
            <person name="Karasawa W."/>
            <person name="Kurita K."/>
            <person name="Katagiri S."/>
            <person name="Kikuta A."/>
            <person name="Kobayashi H."/>
            <person name="Kobayashi N."/>
            <person name="Machita K."/>
            <person name="Maehara T."/>
            <person name="Masukawa M."/>
            <person name="Mizubayashi T."/>
            <person name="Mukai Y."/>
            <person name="Nagasaki H."/>
            <person name="Nagata Y."/>
            <person name="Naito S."/>
            <person name="Nakashima M."/>
            <person name="Nakama Y."/>
            <person name="Nakamichi Y."/>
            <person name="Nakamura M."/>
            <person name="Meguro A."/>
            <person name="Negishi M."/>
            <person name="Ohta I."/>
            <person name="Ohta T."/>
            <person name="Okamoto M."/>
            <person name="Ono N."/>
            <person name="Saji S."/>
            <person name="Sakaguchi M."/>
            <person name="Sakai K."/>
            <person name="Shibata M."/>
            <person name="Shimokawa T."/>
            <person name="Song J."/>
            <person name="Takazaki Y."/>
            <person name="Terasawa K."/>
            <person name="Tsugane M."/>
            <person name="Tsuji K."/>
            <person name="Ueda S."/>
            <person name="Waki K."/>
            <person name="Yamagata H."/>
            <person name="Yamamoto M."/>
            <person name="Yamamoto S."/>
            <person name="Yamane H."/>
            <person name="Yoshiki S."/>
            <person name="Yoshihara R."/>
            <person name="Yukawa K."/>
            <person name="Zhong H."/>
            <person name="Yano M."/>
            <person name="Yuan Q."/>
            <person name="Ouyang S."/>
            <person name="Liu J."/>
            <person name="Jones K.M."/>
            <person name="Gansberger K."/>
            <person name="Moffat K."/>
            <person name="Hill J."/>
            <person name="Bera J."/>
            <person name="Fadrosh D."/>
            <person name="Jin S."/>
            <person name="Johri S."/>
            <person name="Kim M."/>
            <person name="Overton L."/>
            <person name="Reardon M."/>
            <person name="Tsitrin T."/>
            <person name="Vuong H."/>
            <person name="Weaver B."/>
            <person name="Ciecko A."/>
            <person name="Tallon L."/>
            <person name="Jackson J."/>
            <person name="Pai G."/>
            <person name="Aken S.V."/>
            <person name="Utterback T."/>
            <person name="Reidmuller S."/>
            <person name="Feldblyum T."/>
            <person name="Hsiao J."/>
            <person name="Zismann V."/>
            <person name="Iobst S."/>
            <person name="de Vazeille A.R."/>
            <person name="Buell C.R."/>
            <person name="Ying K."/>
            <person name="Li Y."/>
            <person name="Lu T."/>
            <person name="Huang Y."/>
            <person name="Zhao Q."/>
            <person name="Feng Q."/>
            <person name="Zhang L."/>
            <person name="Zhu J."/>
            <person name="Weng Q."/>
            <person name="Mu J."/>
            <person name="Lu Y."/>
            <person name="Fan D."/>
            <person name="Liu Y."/>
            <person name="Guan J."/>
            <person name="Zhang Y."/>
            <person name="Yu S."/>
            <person name="Liu X."/>
            <person name="Zhang Y."/>
            <person name="Hong G."/>
            <person name="Han B."/>
            <person name="Choisne N."/>
            <person name="Demange N."/>
            <person name="Orjeda G."/>
            <person name="Samain S."/>
            <person name="Cattolico L."/>
            <person name="Pelletier E."/>
            <person name="Couloux A."/>
            <person name="Segurens B."/>
            <person name="Wincker P."/>
            <person name="D'Hont A."/>
            <person name="Scarpelli C."/>
            <person name="Weissenbach J."/>
            <person name="Salanoubat M."/>
            <person name="Quetier F."/>
            <person name="Yu Y."/>
            <person name="Kim H.R."/>
            <person name="Rambo T."/>
            <person name="Currie J."/>
            <person name="Collura K."/>
            <person name="Luo M."/>
            <person name="Yang T."/>
            <person name="Ammiraju J.S.S."/>
            <person name="Engler F."/>
            <person name="Soderlund C."/>
            <person name="Wing R.A."/>
            <person name="Palmer L.E."/>
            <person name="de la Bastide M."/>
            <person name="Spiegel L."/>
            <person name="Nascimento L."/>
            <person name="Zutavern T."/>
            <person name="O'Shaughnessy A."/>
            <person name="Dike S."/>
            <person name="Dedhia N."/>
            <person name="Preston R."/>
            <person name="Balija V."/>
            <person name="McCombie W.R."/>
            <person name="Chow T."/>
            <person name="Chen H."/>
            <person name="Chung M."/>
            <person name="Chen C."/>
            <person name="Shaw J."/>
            <person name="Wu H."/>
            <person name="Hsiao K."/>
            <person name="Chao Y."/>
            <person name="Chu M."/>
            <person name="Cheng C."/>
            <person name="Hour A."/>
            <person name="Lee P."/>
            <person name="Lin S."/>
            <person name="Lin Y."/>
            <person name="Liou J."/>
            <person name="Liu S."/>
            <person name="Hsing Y."/>
            <person name="Raghuvanshi S."/>
            <person name="Mohanty A."/>
            <person name="Bharti A.K."/>
            <person name="Gaur A."/>
            <person name="Gupta V."/>
            <person name="Kumar D."/>
            <person name="Ravi V."/>
            <person name="Vij S."/>
            <person name="Kapur A."/>
            <person name="Khurana P."/>
            <person name="Khurana P."/>
            <person name="Khurana J.P."/>
            <person name="Tyagi A.K."/>
            <person name="Gaikwad K."/>
            <person name="Singh A."/>
            <person name="Dalal V."/>
            <person name="Srivastava S."/>
            <person name="Dixit A."/>
            <person name="Pal A.K."/>
            <person name="Ghazi I.A."/>
            <person name="Yadav M."/>
            <person name="Pandit A."/>
            <person name="Bhargava A."/>
            <person name="Sureshbabu K."/>
            <person name="Batra K."/>
            <person name="Sharma T.R."/>
            <person name="Mohapatra T."/>
            <person name="Singh N.K."/>
            <person name="Messing J."/>
            <person name="Nelson A.B."/>
            <person name="Fuks G."/>
            <person name="Kavchok S."/>
            <person name="Keizer G."/>
            <person name="Linton E."/>
            <person name="Llaca V."/>
            <person name="Song R."/>
            <person name="Tanyolac B."/>
            <person name="Young S."/>
            <person name="Ho-Il K."/>
            <person name="Hahn J.H."/>
            <person name="Sangsakoo G."/>
            <person name="Vanavichit A."/>
            <person name="de Mattos Luiz.A.T."/>
            <person name="Zimmer P.D."/>
            <person name="Malone G."/>
            <person name="Dellagostin O."/>
            <person name="de Oliveira A.C."/>
            <person name="Bevan M."/>
            <person name="Bancroft I."/>
            <person name="Minx P."/>
            <person name="Cordum H."/>
            <person name="Wilson R."/>
            <person name="Cheng Z."/>
            <person name="Jin W."/>
            <person name="Jiang J."/>
            <person name="Leong S.A."/>
            <person name="Iwama H."/>
            <person name="Gojobori T."/>
            <person name="Itoh T."/>
            <person name="Niimura Y."/>
            <person name="Fujii Y."/>
            <person name="Habara T."/>
            <person name="Sakai H."/>
            <person name="Sato Y."/>
            <person name="Wilson G."/>
            <person name="Kumar K."/>
            <person name="McCouch S."/>
            <person name="Juretic N."/>
            <person name="Hoen D."/>
            <person name="Wright S."/>
            <person name="Bruskiewich R."/>
            <person name="Bureau T."/>
            <person name="Miyao A."/>
            <person name="Hirochika H."/>
            <person name="Nishikawa T."/>
            <person name="Kadowaki K."/>
            <person name="Sugiura M."/>
            <person name="Burr B."/>
            <person name="Sasaki T."/>
        </authorList>
    </citation>
    <scope>NUCLEOTIDE SEQUENCE [LARGE SCALE GENOMIC DNA]</scope>
    <source>
        <strain evidence="2">cv. Nipponbare</strain>
    </source>
</reference>
<accession>A0A0P0XEN3</accession>
<dbReference type="EMBL" id="AP008214">
    <property type="protein sequence ID" value="BAH94217.1"/>
    <property type="molecule type" value="Genomic_DNA"/>
</dbReference>
<dbReference type="Gramene" id="Os08t0270500-02">
    <property type="protein sequence ID" value="Os08t0270500-02"/>
    <property type="gene ID" value="Os08g0270500"/>
</dbReference>
<proteinExistence type="predicted"/>
<feature type="non-terminal residue" evidence="1">
    <location>
        <position position="1"/>
    </location>
</feature>
<name>A0A0P0XEN3_ORYSJ</name>
<dbReference type="KEGG" id="dosa:Os08g0270500"/>
<evidence type="ECO:0000313" key="2">
    <source>
        <dbReference type="Proteomes" id="UP000000763"/>
    </source>
</evidence>
<evidence type="ECO:0000313" key="1">
    <source>
        <dbReference type="EMBL" id="BAH94217.1"/>
    </source>
</evidence>
<organism evidence="1 2">
    <name type="scientific">Oryza sativa subsp. japonica</name>
    <name type="common">Rice</name>
    <dbReference type="NCBI Taxonomy" id="39947"/>
    <lineage>
        <taxon>Eukaryota</taxon>
        <taxon>Viridiplantae</taxon>
        <taxon>Streptophyta</taxon>
        <taxon>Embryophyta</taxon>
        <taxon>Tracheophyta</taxon>
        <taxon>Spermatophyta</taxon>
        <taxon>Magnoliopsida</taxon>
        <taxon>Liliopsida</taxon>
        <taxon>Poales</taxon>
        <taxon>Poaceae</taxon>
        <taxon>BOP clade</taxon>
        <taxon>Oryzoideae</taxon>
        <taxon>Oryzeae</taxon>
        <taxon>Oryzinae</taxon>
        <taxon>Oryza</taxon>
        <taxon>Oryza sativa</taxon>
    </lineage>
</organism>